<dbReference type="GO" id="GO:0001530">
    <property type="term" value="F:lipopolysaccharide binding"/>
    <property type="evidence" value="ECO:0007669"/>
    <property type="project" value="InterPro"/>
</dbReference>
<dbReference type="EMBL" id="VLKU01000003">
    <property type="protein sequence ID" value="TWI35886.1"/>
    <property type="molecule type" value="Genomic_DNA"/>
</dbReference>
<keyword evidence="1" id="KW-0813">Transport</keyword>
<dbReference type="NCBIfam" id="TIGR03002">
    <property type="entry name" value="outer_YhbN_LptA"/>
    <property type="match status" value="1"/>
</dbReference>
<dbReference type="PANTHER" id="PTHR36504:SF1">
    <property type="entry name" value="LIPOPOLYSACCHARIDE EXPORT SYSTEM PROTEIN LPTA"/>
    <property type="match status" value="1"/>
</dbReference>
<comment type="caution">
    <text evidence="6">The sequence shown here is derived from an EMBL/GenBank/DDBJ whole genome shotgun (WGS) entry which is preliminary data.</text>
</comment>
<dbReference type="RefSeq" id="WP_145396944.1">
    <property type="nucleotide sequence ID" value="NZ_VLKU01000003.1"/>
</dbReference>
<dbReference type="GO" id="GO:0015920">
    <property type="term" value="P:lipopolysaccharide transport"/>
    <property type="evidence" value="ECO:0007669"/>
    <property type="project" value="InterPro"/>
</dbReference>
<evidence type="ECO:0000313" key="7">
    <source>
        <dbReference type="Proteomes" id="UP000316225"/>
    </source>
</evidence>
<evidence type="ECO:0000259" key="5">
    <source>
        <dbReference type="Pfam" id="PF03968"/>
    </source>
</evidence>
<dbReference type="InterPro" id="IPR052037">
    <property type="entry name" value="LPS_export_LptA"/>
</dbReference>
<name>A0A562NW04_9RHOB</name>
<dbReference type="GO" id="GO:0017089">
    <property type="term" value="F:glycolipid transfer activity"/>
    <property type="evidence" value="ECO:0007669"/>
    <property type="project" value="TreeGrafter"/>
</dbReference>
<feature type="signal peptide" evidence="4">
    <location>
        <begin position="1"/>
        <end position="24"/>
    </location>
</feature>
<evidence type="ECO:0000313" key="6">
    <source>
        <dbReference type="EMBL" id="TWI35886.1"/>
    </source>
</evidence>
<proteinExistence type="predicted"/>
<protein>
    <submittedName>
        <fullName evidence="6">Lipopolysaccharide export system protein LptA</fullName>
    </submittedName>
</protein>
<dbReference type="GO" id="GO:0030288">
    <property type="term" value="C:outer membrane-bounded periplasmic space"/>
    <property type="evidence" value="ECO:0007669"/>
    <property type="project" value="TreeGrafter"/>
</dbReference>
<evidence type="ECO:0000256" key="1">
    <source>
        <dbReference type="ARBA" id="ARBA00022448"/>
    </source>
</evidence>
<evidence type="ECO:0000256" key="3">
    <source>
        <dbReference type="ARBA" id="ARBA00022764"/>
    </source>
</evidence>
<dbReference type="InterPro" id="IPR014340">
    <property type="entry name" value="LptA"/>
</dbReference>
<keyword evidence="3" id="KW-0574">Periplasm</keyword>
<feature type="chain" id="PRO_5022044266" evidence="4">
    <location>
        <begin position="25"/>
        <end position="163"/>
    </location>
</feature>
<evidence type="ECO:0000256" key="4">
    <source>
        <dbReference type="SAM" id="SignalP"/>
    </source>
</evidence>
<keyword evidence="2 4" id="KW-0732">Signal</keyword>
<dbReference type="Pfam" id="PF03968">
    <property type="entry name" value="LptD_N"/>
    <property type="match status" value="1"/>
</dbReference>
<dbReference type="Proteomes" id="UP000316225">
    <property type="component" value="Unassembled WGS sequence"/>
</dbReference>
<organism evidence="6 7">
    <name type="scientific">Paracoccus sulfuroxidans</name>
    <dbReference type="NCBI Taxonomy" id="384678"/>
    <lineage>
        <taxon>Bacteria</taxon>
        <taxon>Pseudomonadati</taxon>
        <taxon>Pseudomonadota</taxon>
        <taxon>Alphaproteobacteria</taxon>
        <taxon>Rhodobacterales</taxon>
        <taxon>Paracoccaceae</taxon>
        <taxon>Paracoccus</taxon>
    </lineage>
</organism>
<gene>
    <name evidence="6" type="ORF">IQ24_01244</name>
</gene>
<feature type="domain" description="Organic solvent tolerance-like N-terminal" evidence="5">
    <location>
        <begin position="40"/>
        <end position="146"/>
    </location>
</feature>
<dbReference type="AlphaFoldDB" id="A0A562NW04"/>
<evidence type="ECO:0000256" key="2">
    <source>
        <dbReference type="ARBA" id="ARBA00022729"/>
    </source>
</evidence>
<reference evidence="6 7" key="1">
    <citation type="journal article" date="2015" name="Stand. Genomic Sci.">
        <title>Genomic Encyclopedia of Bacterial and Archaeal Type Strains, Phase III: the genomes of soil and plant-associated and newly described type strains.</title>
        <authorList>
            <person name="Whitman W.B."/>
            <person name="Woyke T."/>
            <person name="Klenk H.P."/>
            <person name="Zhou Y."/>
            <person name="Lilburn T.G."/>
            <person name="Beck B.J."/>
            <person name="De Vos P."/>
            <person name="Vandamme P."/>
            <person name="Eisen J.A."/>
            <person name="Garrity G."/>
            <person name="Hugenholtz P."/>
            <person name="Kyrpides N.C."/>
        </authorList>
    </citation>
    <scope>NUCLEOTIDE SEQUENCE [LARGE SCALE GENOMIC DNA]</scope>
    <source>
        <strain evidence="6 7">CGMCC 1.5364</strain>
    </source>
</reference>
<keyword evidence="7" id="KW-1185">Reference proteome</keyword>
<dbReference type="PANTHER" id="PTHR36504">
    <property type="entry name" value="LIPOPOLYSACCHARIDE EXPORT SYSTEM PROTEIN LPTA"/>
    <property type="match status" value="1"/>
</dbReference>
<sequence>MKRIERLCSTGLLVAFLAAGLAHAQERGFGNAQDVKLPVEVTADNLSVDQATGKAIFSGKVLVGQGTMRLAADKVAVVYGGADARRITALEATGNVTLAAGDDAAEAEKADYDVASGNVVLTGNVLLTQGQNVMSGERVEVNLATGTANVSGRVRSVLQPGGQ</sequence>
<dbReference type="GO" id="GO:0009279">
    <property type="term" value="C:cell outer membrane"/>
    <property type="evidence" value="ECO:0007669"/>
    <property type="project" value="TreeGrafter"/>
</dbReference>
<dbReference type="OrthoDB" id="9811926at2"/>
<dbReference type="InterPro" id="IPR005653">
    <property type="entry name" value="OstA-like_N"/>
</dbReference>
<dbReference type="Gene3D" id="2.60.450.10">
    <property type="entry name" value="Lipopolysaccharide (LPS) transport protein A like domain"/>
    <property type="match status" value="1"/>
</dbReference>
<accession>A0A562NW04</accession>